<keyword evidence="1" id="KW-0812">Transmembrane</keyword>
<protein>
    <submittedName>
        <fullName evidence="2">Uncharacterized protein</fullName>
    </submittedName>
</protein>
<accession>A0A4P2QVI0</accession>
<sequence length="247" mass="27592">MMVAVVKVTMVMVTMVMVTVMRTAVVMMAVVVMAVVVMAVVVMAVVVMAVVVMAVVVMAVVRLASVHRLGRDRGGHLLDQREILDMRRRVSRGELRAADHRRGCREDDNPFYVLHRRLLHHGAPEGGHGAWQCKRYAGLVETWGDGAAVTIRSTPKPLTLRQGLRDVCSLAWNEPRNVPGAAPRRITLRPVIDTPGFHRPAGPGFREAIHEGALCAESPRRILFAHRSPRAWTPRGTWRERLVRNSW</sequence>
<gene>
    <name evidence="2" type="ORF">SOCE836_063350</name>
</gene>
<evidence type="ECO:0000313" key="3">
    <source>
        <dbReference type="Proteomes" id="UP000295497"/>
    </source>
</evidence>
<dbReference type="Proteomes" id="UP000295497">
    <property type="component" value="Chromosome"/>
</dbReference>
<proteinExistence type="predicted"/>
<feature type="transmembrane region" description="Helical" evidence="1">
    <location>
        <begin position="41"/>
        <end position="64"/>
    </location>
</feature>
<evidence type="ECO:0000256" key="1">
    <source>
        <dbReference type="SAM" id="Phobius"/>
    </source>
</evidence>
<feature type="transmembrane region" description="Helical" evidence="1">
    <location>
        <begin position="12"/>
        <end position="35"/>
    </location>
</feature>
<keyword evidence="1" id="KW-1133">Transmembrane helix</keyword>
<keyword evidence="1" id="KW-0472">Membrane</keyword>
<name>A0A4P2QVI0_SORCE</name>
<reference evidence="2 3" key="1">
    <citation type="submission" date="2015-09" db="EMBL/GenBank/DDBJ databases">
        <title>Sorangium comparison.</title>
        <authorList>
            <person name="Zaburannyi N."/>
            <person name="Bunk B."/>
            <person name="Overmann J."/>
            <person name="Mueller R."/>
        </authorList>
    </citation>
    <scope>NUCLEOTIDE SEQUENCE [LARGE SCALE GENOMIC DNA]</scope>
    <source>
        <strain evidence="2 3">So ce836</strain>
    </source>
</reference>
<organism evidence="2 3">
    <name type="scientific">Sorangium cellulosum</name>
    <name type="common">Polyangium cellulosum</name>
    <dbReference type="NCBI Taxonomy" id="56"/>
    <lineage>
        <taxon>Bacteria</taxon>
        <taxon>Pseudomonadati</taxon>
        <taxon>Myxococcota</taxon>
        <taxon>Polyangia</taxon>
        <taxon>Polyangiales</taxon>
        <taxon>Polyangiaceae</taxon>
        <taxon>Sorangium</taxon>
    </lineage>
</organism>
<dbReference type="EMBL" id="CP012672">
    <property type="protein sequence ID" value="AUX34166.1"/>
    <property type="molecule type" value="Genomic_DNA"/>
</dbReference>
<dbReference type="AlphaFoldDB" id="A0A4P2QVI0"/>
<evidence type="ECO:0000313" key="2">
    <source>
        <dbReference type="EMBL" id="AUX34166.1"/>
    </source>
</evidence>